<proteinExistence type="predicted"/>
<comment type="caution">
    <text evidence="1">The sequence shown here is derived from an EMBL/GenBank/DDBJ whole genome shotgun (WGS) entry which is preliminary data.</text>
</comment>
<organism evidence="1 2">
    <name type="scientific">Algoriphagus yeomjeoni</name>
    <dbReference type="NCBI Taxonomy" id="291403"/>
    <lineage>
        <taxon>Bacteria</taxon>
        <taxon>Pseudomonadati</taxon>
        <taxon>Bacteroidota</taxon>
        <taxon>Cytophagia</taxon>
        <taxon>Cytophagales</taxon>
        <taxon>Cyclobacteriaceae</taxon>
        <taxon>Algoriphagus</taxon>
    </lineage>
</organism>
<sequence length="64" mass="7300">MKQSCINGINGKKLKGIDVLVCDWAGVVCFFRHRKSHLDDSLSFSDIFSDLKILILTFSQWNLP</sequence>
<dbReference type="AlphaFoldDB" id="A0A327PQN4"/>
<protein>
    <submittedName>
        <fullName evidence="1">Uncharacterized protein</fullName>
    </submittedName>
</protein>
<name>A0A327PQN4_9BACT</name>
<reference evidence="1 2" key="1">
    <citation type="submission" date="2018-06" db="EMBL/GenBank/DDBJ databases">
        <title>Genomic Encyclopedia of Archaeal and Bacterial Type Strains, Phase II (KMG-II): from individual species to whole genera.</title>
        <authorList>
            <person name="Goeker M."/>
        </authorList>
    </citation>
    <scope>NUCLEOTIDE SEQUENCE [LARGE SCALE GENOMIC DNA]</scope>
    <source>
        <strain evidence="1 2">DSM 23446</strain>
    </source>
</reference>
<keyword evidence="2" id="KW-1185">Reference proteome</keyword>
<evidence type="ECO:0000313" key="1">
    <source>
        <dbReference type="EMBL" id="RAI94053.1"/>
    </source>
</evidence>
<gene>
    <name evidence="1" type="ORF">LV83_00960</name>
</gene>
<dbReference type="Proteomes" id="UP000249610">
    <property type="component" value="Unassembled WGS sequence"/>
</dbReference>
<evidence type="ECO:0000313" key="2">
    <source>
        <dbReference type="Proteomes" id="UP000249610"/>
    </source>
</evidence>
<accession>A0A327PQN4</accession>
<dbReference type="EMBL" id="QLLK01000002">
    <property type="protein sequence ID" value="RAI94053.1"/>
    <property type="molecule type" value="Genomic_DNA"/>
</dbReference>